<reference evidence="1 2" key="1">
    <citation type="submission" date="2019-12" db="EMBL/GenBank/DDBJ databases">
        <authorList>
            <person name="Alioto T."/>
            <person name="Alioto T."/>
            <person name="Gomez Garrido J."/>
        </authorList>
    </citation>
    <scope>NUCLEOTIDE SEQUENCE [LARGE SCALE GENOMIC DNA]</scope>
</reference>
<organism evidence="1 2">
    <name type="scientific">Olea europaea subsp. europaea</name>
    <dbReference type="NCBI Taxonomy" id="158383"/>
    <lineage>
        <taxon>Eukaryota</taxon>
        <taxon>Viridiplantae</taxon>
        <taxon>Streptophyta</taxon>
        <taxon>Embryophyta</taxon>
        <taxon>Tracheophyta</taxon>
        <taxon>Spermatophyta</taxon>
        <taxon>Magnoliopsida</taxon>
        <taxon>eudicotyledons</taxon>
        <taxon>Gunneridae</taxon>
        <taxon>Pentapetalae</taxon>
        <taxon>asterids</taxon>
        <taxon>lamiids</taxon>
        <taxon>Lamiales</taxon>
        <taxon>Oleaceae</taxon>
        <taxon>Oleeae</taxon>
        <taxon>Olea</taxon>
    </lineage>
</organism>
<proteinExistence type="predicted"/>
<comment type="caution">
    <text evidence="1">The sequence shown here is derived from an EMBL/GenBank/DDBJ whole genome shotgun (WGS) entry which is preliminary data.</text>
</comment>
<evidence type="ECO:0000313" key="1">
    <source>
        <dbReference type="EMBL" id="CAA2970859.1"/>
    </source>
</evidence>
<protein>
    <submittedName>
        <fullName evidence="1">Uncharacterized protein</fullName>
    </submittedName>
</protein>
<dbReference type="Proteomes" id="UP000594638">
    <property type="component" value="Unassembled WGS sequence"/>
</dbReference>
<evidence type="ECO:0000313" key="2">
    <source>
        <dbReference type="Proteomes" id="UP000594638"/>
    </source>
</evidence>
<keyword evidence="2" id="KW-1185">Reference proteome</keyword>
<dbReference type="Gramene" id="OE9A042265T1">
    <property type="protein sequence ID" value="OE9A042265C1"/>
    <property type="gene ID" value="OE9A042265"/>
</dbReference>
<accession>A0A8S0QWQ2</accession>
<sequence length="112" mass="13050">MVLQPCSEDTDSLSYIHTLRFMEASENHESPSKKLLEEMKVMALHQCALSLICSWDGELKLQKSLESFNLVHCWGGLQYGLLLLDFSEFVMRFPFLTSLKLPELHKREFPWT</sequence>
<name>A0A8S0QWQ2_OLEEU</name>
<gene>
    <name evidence="1" type="ORF">OLEA9_A042265</name>
</gene>
<dbReference type="AlphaFoldDB" id="A0A8S0QWQ2"/>
<dbReference type="EMBL" id="CACTIH010001986">
    <property type="protein sequence ID" value="CAA2970859.1"/>
    <property type="molecule type" value="Genomic_DNA"/>
</dbReference>